<protein>
    <recommendedName>
        <fullName evidence="2">Pyrroloquinoline quinone-dependent pyranose dehydrogenase beta-propeller domain-containing protein</fullName>
    </recommendedName>
</protein>
<evidence type="ECO:0000313" key="3">
    <source>
        <dbReference type="EMBL" id="KAH7095044.1"/>
    </source>
</evidence>
<dbReference type="InterPro" id="IPR054539">
    <property type="entry name" value="Beta-prop_PDH"/>
</dbReference>
<evidence type="ECO:0000259" key="2">
    <source>
        <dbReference type="Pfam" id="PF22807"/>
    </source>
</evidence>
<keyword evidence="1" id="KW-0732">Signal</keyword>
<dbReference type="OrthoDB" id="507128at2759"/>
<dbReference type="Gene3D" id="2.120.10.30">
    <property type="entry name" value="TolB, C-terminal domain"/>
    <property type="match status" value="1"/>
</dbReference>
<dbReference type="SUPFAM" id="SSF63829">
    <property type="entry name" value="Calcium-dependent phosphotriesterase"/>
    <property type="match status" value="1"/>
</dbReference>
<accession>A0A8K0RIE8</accession>
<dbReference type="InterPro" id="IPR011042">
    <property type="entry name" value="6-blade_b-propeller_TolB-like"/>
</dbReference>
<name>A0A8K0RIE8_9PLEO</name>
<dbReference type="EMBL" id="JAGMVJ010000001">
    <property type="protein sequence ID" value="KAH7095044.1"/>
    <property type="molecule type" value="Genomic_DNA"/>
</dbReference>
<feature type="chain" id="PRO_5035471094" description="Pyrroloquinoline quinone-dependent pyranose dehydrogenase beta-propeller domain-containing protein" evidence="1">
    <location>
        <begin position="21"/>
        <end position="443"/>
    </location>
</feature>
<gene>
    <name evidence="3" type="ORF">FB567DRAFT_543421</name>
</gene>
<organism evidence="3 4">
    <name type="scientific">Paraphoma chrysanthemicola</name>
    <dbReference type="NCBI Taxonomy" id="798071"/>
    <lineage>
        <taxon>Eukaryota</taxon>
        <taxon>Fungi</taxon>
        <taxon>Dikarya</taxon>
        <taxon>Ascomycota</taxon>
        <taxon>Pezizomycotina</taxon>
        <taxon>Dothideomycetes</taxon>
        <taxon>Pleosporomycetidae</taxon>
        <taxon>Pleosporales</taxon>
        <taxon>Pleosporineae</taxon>
        <taxon>Phaeosphaeriaceae</taxon>
        <taxon>Paraphoma</taxon>
    </lineage>
</organism>
<evidence type="ECO:0000313" key="4">
    <source>
        <dbReference type="Proteomes" id="UP000813461"/>
    </source>
</evidence>
<reference evidence="3" key="1">
    <citation type="journal article" date="2021" name="Nat. Commun.">
        <title>Genetic determinants of endophytism in the Arabidopsis root mycobiome.</title>
        <authorList>
            <person name="Mesny F."/>
            <person name="Miyauchi S."/>
            <person name="Thiergart T."/>
            <person name="Pickel B."/>
            <person name="Atanasova L."/>
            <person name="Karlsson M."/>
            <person name="Huettel B."/>
            <person name="Barry K.W."/>
            <person name="Haridas S."/>
            <person name="Chen C."/>
            <person name="Bauer D."/>
            <person name="Andreopoulos W."/>
            <person name="Pangilinan J."/>
            <person name="LaButti K."/>
            <person name="Riley R."/>
            <person name="Lipzen A."/>
            <person name="Clum A."/>
            <person name="Drula E."/>
            <person name="Henrissat B."/>
            <person name="Kohler A."/>
            <person name="Grigoriev I.V."/>
            <person name="Martin F.M."/>
            <person name="Hacquard S."/>
        </authorList>
    </citation>
    <scope>NUCLEOTIDE SEQUENCE</scope>
    <source>
        <strain evidence="3">MPI-SDFR-AT-0120</strain>
    </source>
</reference>
<evidence type="ECO:0000256" key="1">
    <source>
        <dbReference type="SAM" id="SignalP"/>
    </source>
</evidence>
<feature type="signal peptide" evidence="1">
    <location>
        <begin position="1"/>
        <end position="20"/>
    </location>
</feature>
<feature type="domain" description="Pyrroloquinoline quinone-dependent pyranose dehydrogenase beta-propeller" evidence="2">
    <location>
        <begin position="32"/>
        <end position="440"/>
    </location>
</feature>
<dbReference type="Pfam" id="PF22807">
    <property type="entry name" value="TrAA12"/>
    <property type="match status" value="1"/>
</dbReference>
<sequence length="443" mass="47652">MVRLNSVFVAIGTLAPSAFAQTCATINPAQAPTFASGYSGRVVMNGLRAPRSLVFDKQGNLLTVERDGYGVRYIQLTDNGGTNVCVKSNKQLIADSALNHGIALSVDGKKLYVSSLVSVFSYDYDGTTGTVSNKKTVVQGMTQTGHSTRTLLLPRGRPDLLLVQRGSQDNSDTAAGQIGTARSQIRVFKIADIERATVEYSSGAVLAWGIRNTVGVGEDGRGGIWSVDNGMDNMSRDNKDIHNTNPCEELNFHGYVNASFTNVLPNSQTNHGYPECHSVWDPSVLPAPLNTQLKVGDTIAHGTANTASTCTNRVPPKLCFPAHTAPLDIKFNPDMSAAYISFHGSWNRSPADGYRLSRVAWNKATGMPVVSYYSNLQMSGAFGDLKEKDVTSTTAALNIMFNSNNANCPNSCFRPTGLAWDSKGRLFMTSDSTNEIWIIGGAT</sequence>
<keyword evidence="4" id="KW-1185">Reference proteome</keyword>
<dbReference type="AlphaFoldDB" id="A0A8K0RIE8"/>
<comment type="caution">
    <text evidence="3">The sequence shown here is derived from an EMBL/GenBank/DDBJ whole genome shotgun (WGS) entry which is preliminary data.</text>
</comment>
<proteinExistence type="predicted"/>
<dbReference type="Proteomes" id="UP000813461">
    <property type="component" value="Unassembled WGS sequence"/>
</dbReference>